<protein>
    <submittedName>
        <fullName evidence="2">Uncharacterized protein</fullName>
    </submittedName>
</protein>
<comment type="caution">
    <text evidence="2">The sequence shown here is derived from an EMBL/GenBank/DDBJ whole genome shotgun (WGS) entry which is preliminary data.</text>
</comment>
<evidence type="ECO:0000313" key="2">
    <source>
        <dbReference type="EMBL" id="TVU48223.1"/>
    </source>
</evidence>
<feature type="non-terminal residue" evidence="2">
    <location>
        <position position="1"/>
    </location>
</feature>
<feature type="transmembrane region" description="Helical" evidence="1">
    <location>
        <begin position="20"/>
        <end position="42"/>
    </location>
</feature>
<dbReference type="AlphaFoldDB" id="A0A5J9WJH7"/>
<keyword evidence="1" id="KW-0812">Transmembrane</keyword>
<keyword evidence="1" id="KW-1133">Transmembrane helix</keyword>
<reference evidence="2 3" key="1">
    <citation type="journal article" date="2019" name="Sci. Rep.">
        <title>A high-quality genome of Eragrostis curvula grass provides insights into Poaceae evolution and supports new strategies to enhance forage quality.</title>
        <authorList>
            <person name="Carballo J."/>
            <person name="Santos B.A.C.M."/>
            <person name="Zappacosta D."/>
            <person name="Garbus I."/>
            <person name="Selva J.P."/>
            <person name="Gallo C.A."/>
            <person name="Diaz A."/>
            <person name="Albertini E."/>
            <person name="Caccamo M."/>
            <person name="Echenique V."/>
        </authorList>
    </citation>
    <scope>NUCLEOTIDE SEQUENCE [LARGE SCALE GENOMIC DNA]</scope>
    <source>
        <strain evidence="3">cv. Victoria</strain>
        <tissue evidence="2">Leaf</tissue>
    </source>
</reference>
<evidence type="ECO:0000256" key="1">
    <source>
        <dbReference type="SAM" id="Phobius"/>
    </source>
</evidence>
<evidence type="ECO:0000313" key="3">
    <source>
        <dbReference type="Proteomes" id="UP000324897"/>
    </source>
</evidence>
<proteinExistence type="predicted"/>
<dbReference type="EMBL" id="RWGY01000004">
    <property type="protein sequence ID" value="TVU48223.1"/>
    <property type="molecule type" value="Genomic_DNA"/>
</dbReference>
<dbReference type="Gramene" id="TVU48223">
    <property type="protein sequence ID" value="TVU48223"/>
    <property type="gene ID" value="EJB05_07852"/>
</dbReference>
<sequence>MHKLVLCLMYSPQSQFTLTAYMYVLCITTHVWKSFFIVLKWFSGGPLRKMKPESKFAPYVNKVTRVRIFRTDAENLGISEGPQTLMVWPRYNLMTNEVFLALLAALKRIFTARAAPKDLVLAMDPVRRIMTKCHSALKDLSENPKKVGFLFELWFSEPTK</sequence>
<dbReference type="Proteomes" id="UP000324897">
    <property type="component" value="Chromosome 5"/>
</dbReference>
<accession>A0A5J9WJH7</accession>
<keyword evidence="3" id="KW-1185">Reference proteome</keyword>
<gene>
    <name evidence="2" type="ORF">EJB05_07852</name>
</gene>
<organism evidence="2 3">
    <name type="scientific">Eragrostis curvula</name>
    <name type="common">weeping love grass</name>
    <dbReference type="NCBI Taxonomy" id="38414"/>
    <lineage>
        <taxon>Eukaryota</taxon>
        <taxon>Viridiplantae</taxon>
        <taxon>Streptophyta</taxon>
        <taxon>Embryophyta</taxon>
        <taxon>Tracheophyta</taxon>
        <taxon>Spermatophyta</taxon>
        <taxon>Magnoliopsida</taxon>
        <taxon>Liliopsida</taxon>
        <taxon>Poales</taxon>
        <taxon>Poaceae</taxon>
        <taxon>PACMAD clade</taxon>
        <taxon>Chloridoideae</taxon>
        <taxon>Eragrostideae</taxon>
        <taxon>Eragrostidinae</taxon>
        <taxon>Eragrostis</taxon>
    </lineage>
</organism>
<keyword evidence="1" id="KW-0472">Membrane</keyword>
<name>A0A5J9WJH7_9POAL</name>